<accession>A0A6G5QK40</accession>
<proteinExistence type="predicted"/>
<sequence>MRFCILRTDFDLKFKFYSGYSLKFVGLNLSEFKNRAQNLTLFYELFLKMRRKNEQIRFIKFSSNFKFDAGSAAQILLVSSRFKMAQILINSEFL</sequence>
<reference evidence="1 2" key="1">
    <citation type="submission" date="2016-07" db="EMBL/GenBank/DDBJ databases">
        <title>Comparative genomics of the Campylobacter concisus group.</title>
        <authorList>
            <person name="Miller W.G."/>
            <person name="Yee E."/>
            <person name="Chapman M.H."/>
            <person name="Huynh S."/>
            <person name="Bono J.L."/>
            <person name="On S.L.W."/>
            <person name="StLeger J."/>
            <person name="Foster G."/>
            <person name="Parker C.T."/>
        </authorList>
    </citation>
    <scope>NUCLEOTIDE SEQUENCE [LARGE SCALE GENOMIC DNA]</scope>
    <source>
        <strain evidence="1 2">ATCC 33238</strain>
    </source>
</reference>
<dbReference type="Proteomes" id="UP000502377">
    <property type="component" value="Chromosome"/>
</dbReference>
<dbReference type="EMBL" id="CP012543">
    <property type="protein sequence ID" value="QCD45974.1"/>
    <property type="molecule type" value="Genomic_DNA"/>
</dbReference>
<evidence type="ECO:0000313" key="1">
    <source>
        <dbReference type="EMBL" id="QCD45974.1"/>
    </source>
</evidence>
<dbReference type="RefSeq" id="WP_002945318.1">
    <property type="nucleotide sequence ID" value="NZ_CP012543.1"/>
</dbReference>
<name>A0A6G5QK40_CAMRE</name>
<evidence type="ECO:0000313" key="2">
    <source>
        <dbReference type="Proteomes" id="UP000502377"/>
    </source>
</evidence>
<dbReference type="KEGG" id="crx:CRECT_0276"/>
<dbReference type="AlphaFoldDB" id="A0A6G5QK40"/>
<organism evidence="1 2">
    <name type="scientific">Campylobacter rectus</name>
    <name type="common">Wolinella recta</name>
    <dbReference type="NCBI Taxonomy" id="203"/>
    <lineage>
        <taxon>Bacteria</taxon>
        <taxon>Pseudomonadati</taxon>
        <taxon>Campylobacterota</taxon>
        <taxon>Epsilonproteobacteria</taxon>
        <taxon>Campylobacterales</taxon>
        <taxon>Campylobacteraceae</taxon>
        <taxon>Campylobacter</taxon>
    </lineage>
</organism>
<protein>
    <submittedName>
        <fullName evidence="1">Uncharacterized protein</fullName>
    </submittedName>
</protein>
<gene>
    <name evidence="1" type="ORF">CRECT_0276</name>
</gene>